<dbReference type="Proteomes" id="UP001630127">
    <property type="component" value="Unassembled WGS sequence"/>
</dbReference>
<keyword evidence="3" id="KW-0472">Membrane</keyword>
<dbReference type="Pfam" id="PF13561">
    <property type="entry name" value="adh_short_C2"/>
    <property type="match status" value="1"/>
</dbReference>
<evidence type="ECO:0000256" key="1">
    <source>
        <dbReference type="ARBA" id="ARBA00022857"/>
    </source>
</evidence>
<dbReference type="Gene3D" id="3.40.50.720">
    <property type="entry name" value="NAD(P)-binding Rossmann-like Domain"/>
    <property type="match status" value="1"/>
</dbReference>
<evidence type="ECO:0000256" key="3">
    <source>
        <dbReference type="SAM" id="Phobius"/>
    </source>
</evidence>
<comment type="caution">
    <text evidence="4">The sequence shown here is derived from an EMBL/GenBank/DDBJ whole genome shotgun (WGS) entry which is preliminary data.</text>
</comment>
<keyword evidence="2" id="KW-0560">Oxidoreductase</keyword>
<keyword evidence="5" id="KW-1185">Reference proteome</keyword>
<sequence length="104" mass="11352">MHKLIGNSWGKLINIVIMMWLASGLKMTLGVNSVAPWHIRIPLAEDVLKDEEFIKEVESRTAMKRVGRPVGVSSLVAFPCLPAASYITTQVVAVDGGMTLKGME</sequence>
<evidence type="ECO:0000313" key="5">
    <source>
        <dbReference type="Proteomes" id="UP001630127"/>
    </source>
</evidence>
<dbReference type="SUPFAM" id="SSF51735">
    <property type="entry name" value="NAD(P)-binding Rossmann-fold domains"/>
    <property type="match status" value="1"/>
</dbReference>
<accession>A0ABD2Z244</accession>
<reference evidence="4 5" key="1">
    <citation type="submission" date="2024-11" db="EMBL/GenBank/DDBJ databases">
        <title>A near-complete genome assembly of Cinchona calisaya.</title>
        <authorList>
            <person name="Lian D.C."/>
            <person name="Zhao X.W."/>
            <person name="Wei L."/>
        </authorList>
    </citation>
    <scope>NUCLEOTIDE SEQUENCE [LARGE SCALE GENOMIC DNA]</scope>
    <source>
        <tissue evidence="4">Nenye</tissue>
    </source>
</reference>
<organism evidence="4 5">
    <name type="scientific">Cinchona calisaya</name>
    <dbReference type="NCBI Taxonomy" id="153742"/>
    <lineage>
        <taxon>Eukaryota</taxon>
        <taxon>Viridiplantae</taxon>
        <taxon>Streptophyta</taxon>
        <taxon>Embryophyta</taxon>
        <taxon>Tracheophyta</taxon>
        <taxon>Spermatophyta</taxon>
        <taxon>Magnoliopsida</taxon>
        <taxon>eudicotyledons</taxon>
        <taxon>Gunneridae</taxon>
        <taxon>Pentapetalae</taxon>
        <taxon>asterids</taxon>
        <taxon>lamiids</taxon>
        <taxon>Gentianales</taxon>
        <taxon>Rubiaceae</taxon>
        <taxon>Cinchonoideae</taxon>
        <taxon>Cinchoneae</taxon>
        <taxon>Cinchona</taxon>
    </lineage>
</organism>
<name>A0ABD2Z244_9GENT</name>
<keyword evidence="1" id="KW-0521">NADP</keyword>
<keyword evidence="3" id="KW-1133">Transmembrane helix</keyword>
<dbReference type="InterPro" id="IPR045000">
    <property type="entry name" value="TR"/>
</dbReference>
<dbReference type="InterPro" id="IPR002347">
    <property type="entry name" value="SDR_fam"/>
</dbReference>
<dbReference type="EMBL" id="JBJUIK010000011">
    <property type="protein sequence ID" value="KAL3512395.1"/>
    <property type="molecule type" value="Genomic_DNA"/>
</dbReference>
<proteinExistence type="predicted"/>
<evidence type="ECO:0000313" key="4">
    <source>
        <dbReference type="EMBL" id="KAL3512395.1"/>
    </source>
</evidence>
<evidence type="ECO:0000256" key="2">
    <source>
        <dbReference type="ARBA" id="ARBA00023002"/>
    </source>
</evidence>
<dbReference type="AlphaFoldDB" id="A0ABD2Z244"/>
<feature type="transmembrane region" description="Helical" evidence="3">
    <location>
        <begin position="12"/>
        <end position="31"/>
    </location>
</feature>
<dbReference type="InterPro" id="IPR036291">
    <property type="entry name" value="NAD(P)-bd_dom_sf"/>
</dbReference>
<protein>
    <submittedName>
        <fullName evidence="4">Uncharacterized protein</fullName>
    </submittedName>
</protein>
<dbReference type="PANTHER" id="PTHR42898:SF6">
    <property type="entry name" value="NADP-DEPENDENT MANNITOL DEHYDROGENASE"/>
    <property type="match status" value="1"/>
</dbReference>
<dbReference type="GO" id="GO:0016491">
    <property type="term" value="F:oxidoreductase activity"/>
    <property type="evidence" value="ECO:0007669"/>
    <property type="project" value="UniProtKB-KW"/>
</dbReference>
<dbReference type="PANTHER" id="PTHR42898">
    <property type="entry name" value="TROPINONE REDUCTASE"/>
    <property type="match status" value="1"/>
</dbReference>
<gene>
    <name evidence="4" type="ORF">ACH5RR_025112</name>
</gene>
<keyword evidence="3" id="KW-0812">Transmembrane</keyword>